<evidence type="ECO:0000256" key="1">
    <source>
        <dbReference type="ARBA" id="ARBA00010587"/>
    </source>
</evidence>
<reference evidence="5" key="1">
    <citation type="submission" date="2020-09" db="EMBL/GenBank/DDBJ databases">
        <title>Pelagicoccus enzymogenes sp. nov. with an EPS production, isolated from marine sediment.</title>
        <authorList>
            <person name="Feng X."/>
        </authorList>
    </citation>
    <scope>NUCLEOTIDE SEQUENCE</scope>
    <source>
        <strain evidence="5">NFK12</strain>
    </source>
</reference>
<name>A0A927F462_9BACT</name>
<dbReference type="PANTHER" id="PTHR37164">
    <property type="entry name" value="BACTERIOHEMERYTHRIN"/>
    <property type="match status" value="1"/>
</dbReference>
<dbReference type="PANTHER" id="PTHR37164:SF1">
    <property type="entry name" value="BACTERIOHEMERYTHRIN"/>
    <property type="match status" value="1"/>
</dbReference>
<evidence type="ECO:0000313" key="6">
    <source>
        <dbReference type="Proteomes" id="UP000622317"/>
    </source>
</evidence>
<dbReference type="CDD" id="cd12107">
    <property type="entry name" value="Hemerythrin"/>
    <property type="match status" value="1"/>
</dbReference>
<dbReference type="SUPFAM" id="SSF47188">
    <property type="entry name" value="Hemerythrin-like"/>
    <property type="match status" value="1"/>
</dbReference>
<dbReference type="InterPro" id="IPR012312">
    <property type="entry name" value="Hemerythrin-like"/>
</dbReference>
<dbReference type="RefSeq" id="WP_191615222.1">
    <property type="nucleotide sequence ID" value="NZ_JACYFG010000002.1"/>
</dbReference>
<evidence type="ECO:0000259" key="4">
    <source>
        <dbReference type="Pfam" id="PF01814"/>
    </source>
</evidence>
<protein>
    <submittedName>
        <fullName evidence="5">Hemerythrin family protein</fullName>
    </submittedName>
</protein>
<evidence type="ECO:0000313" key="5">
    <source>
        <dbReference type="EMBL" id="MBD5778097.1"/>
    </source>
</evidence>
<dbReference type="AlphaFoldDB" id="A0A927F462"/>
<dbReference type="InterPro" id="IPR050669">
    <property type="entry name" value="Hemerythrin"/>
</dbReference>
<dbReference type="NCBIfam" id="TIGR02481">
    <property type="entry name" value="hemeryth_dom"/>
    <property type="match status" value="1"/>
</dbReference>
<proteinExistence type="inferred from homology"/>
<keyword evidence="2" id="KW-0479">Metal-binding</keyword>
<gene>
    <name evidence="5" type="ORF">IEN85_01130</name>
</gene>
<dbReference type="Gene3D" id="1.20.120.50">
    <property type="entry name" value="Hemerythrin-like"/>
    <property type="match status" value="1"/>
</dbReference>
<dbReference type="Pfam" id="PF01814">
    <property type="entry name" value="Hemerythrin"/>
    <property type="match status" value="1"/>
</dbReference>
<comment type="caution">
    <text evidence="5">The sequence shown here is derived from an EMBL/GenBank/DDBJ whole genome shotgun (WGS) entry which is preliminary data.</text>
</comment>
<evidence type="ECO:0000256" key="3">
    <source>
        <dbReference type="ARBA" id="ARBA00023004"/>
    </source>
</evidence>
<evidence type="ECO:0000256" key="2">
    <source>
        <dbReference type="ARBA" id="ARBA00022723"/>
    </source>
</evidence>
<comment type="similarity">
    <text evidence="1">Belongs to the hemerythrin family.</text>
</comment>
<dbReference type="GO" id="GO:0046872">
    <property type="term" value="F:metal ion binding"/>
    <property type="evidence" value="ECO:0007669"/>
    <property type="project" value="UniProtKB-KW"/>
</dbReference>
<keyword evidence="6" id="KW-1185">Reference proteome</keyword>
<keyword evidence="3" id="KW-0408">Iron</keyword>
<sequence>MRWKEEYATGIASVDDQHKMIFKMAKDFNDALVEGQGERVYGILLRFLSQYVKKHFEVEEQCMAKYNCPKAQENIDAHRAFEDVLLQYSEQYEKVGYTYEDASQLMRTIEKWLSNHICKIDRHLRDRPRRASA</sequence>
<feature type="domain" description="Hemerythrin-like" evidence="4">
    <location>
        <begin position="9"/>
        <end position="124"/>
    </location>
</feature>
<dbReference type="NCBIfam" id="NF033749">
    <property type="entry name" value="bact_hemeryth"/>
    <property type="match status" value="1"/>
</dbReference>
<dbReference type="EMBL" id="JACYFG010000002">
    <property type="protein sequence ID" value="MBD5778097.1"/>
    <property type="molecule type" value="Genomic_DNA"/>
</dbReference>
<organism evidence="5 6">
    <name type="scientific">Pelagicoccus enzymogenes</name>
    <dbReference type="NCBI Taxonomy" id="2773457"/>
    <lineage>
        <taxon>Bacteria</taxon>
        <taxon>Pseudomonadati</taxon>
        <taxon>Verrucomicrobiota</taxon>
        <taxon>Opitutia</taxon>
        <taxon>Puniceicoccales</taxon>
        <taxon>Pelagicoccaceae</taxon>
        <taxon>Pelagicoccus</taxon>
    </lineage>
</organism>
<accession>A0A927F462</accession>
<dbReference type="Proteomes" id="UP000622317">
    <property type="component" value="Unassembled WGS sequence"/>
</dbReference>
<dbReference type="InterPro" id="IPR012827">
    <property type="entry name" value="Hemerythrin_metal-bd"/>
</dbReference>
<dbReference type="InterPro" id="IPR035938">
    <property type="entry name" value="Hemerythrin-like_sf"/>
</dbReference>